<keyword evidence="3" id="KW-1185">Reference proteome</keyword>
<keyword evidence="1" id="KW-0812">Transmembrane</keyword>
<keyword evidence="1" id="KW-0472">Membrane</keyword>
<dbReference type="Proteomes" id="UP000255355">
    <property type="component" value="Unassembled WGS sequence"/>
</dbReference>
<organism evidence="2 3">
    <name type="scientific">Nocardia mexicana</name>
    <dbReference type="NCBI Taxonomy" id="279262"/>
    <lineage>
        <taxon>Bacteria</taxon>
        <taxon>Bacillati</taxon>
        <taxon>Actinomycetota</taxon>
        <taxon>Actinomycetes</taxon>
        <taxon>Mycobacteriales</taxon>
        <taxon>Nocardiaceae</taxon>
        <taxon>Nocardia</taxon>
    </lineage>
</organism>
<dbReference type="EMBL" id="QQAZ01000009">
    <property type="protein sequence ID" value="RDI47142.1"/>
    <property type="molecule type" value="Genomic_DNA"/>
</dbReference>
<keyword evidence="1" id="KW-1133">Transmembrane helix</keyword>
<evidence type="ECO:0000256" key="1">
    <source>
        <dbReference type="SAM" id="Phobius"/>
    </source>
</evidence>
<sequence>MSPAAVRNKLGAMNIYASPEAVSLLADHYNDGWHPWPFFWIFPVMFWLAVIAFVFVSRRARWRDRGVGTLRSAFARGEIDEDQYLTRLEVLRRTRRPRR</sequence>
<dbReference type="STRING" id="1210089.GCA_001613165_04286"/>
<accession>A0A370GTX0</accession>
<gene>
    <name evidence="2" type="ORF">DFR68_109141</name>
</gene>
<feature type="transmembrane region" description="Helical" evidence="1">
    <location>
        <begin position="38"/>
        <end position="56"/>
    </location>
</feature>
<protein>
    <submittedName>
        <fullName evidence="2">Putative membrane protein</fullName>
    </submittedName>
</protein>
<evidence type="ECO:0000313" key="3">
    <source>
        <dbReference type="Proteomes" id="UP000255355"/>
    </source>
</evidence>
<dbReference type="AlphaFoldDB" id="A0A370GTX0"/>
<reference evidence="2 3" key="1">
    <citation type="submission" date="2018-07" db="EMBL/GenBank/DDBJ databases">
        <title>Genomic Encyclopedia of Type Strains, Phase IV (KMG-IV): sequencing the most valuable type-strain genomes for metagenomic binning, comparative biology and taxonomic classification.</title>
        <authorList>
            <person name="Goeker M."/>
        </authorList>
    </citation>
    <scope>NUCLEOTIDE SEQUENCE [LARGE SCALE GENOMIC DNA]</scope>
    <source>
        <strain evidence="2 3">DSM 44952</strain>
    </source>
</reference>
<evidence type="ECO:0000313" key="2">
    <source>
        <dbReference type="EMBL" id="RDI47142.1"/>
    </source>
</evidence>
<proteinExistence type="predicted"/>
<name>A0A370GTX0_9NOCA</name>
<comment type="caution">
    <text evidence="2">The sequence shown here is derived from an EMBL/GenBank/DDBJ whole genome shotgun (WGS) entry which is preliminary data.</text>
</comment>